<evidence type="ECO:0000313" key="3">
    <source>
        <dbReference type="Proteomes" id="UP000284403"/>
    </source>
</evidence>
<dbReference type="SUPFAM" id="SSF52058">
    <property type="entry name" value="L domain-like"/>
    <property type="match status" value="1"/>
</dbReference>
<feature type="compositionally biased region" description="Acidic residues" evidence="1">
    <location>
        <begin position="874"/>
        <end position="887"/>
    </location>
</feature>
<dbReference type="RefSeq" id="XP_029227697.1">
    <property type="nucleotide sequence ID" value="XM_029372195.1"/>
</dbReference>
<name>A0A422PEG2_9TRYP</name>
<feature type="compositionally biased region" description="Basic and acidic residues" evidence="1">
    <location>
        <begin position="490"/>
        <end position="499"/>
    </location>
</feature>
<dbReference type="GeneID" id="40318905"/>
<dbReference type="GO" id="GO:0005634">
    <property type="term" value="C:nucleus"/>
    <property type="evidence" value="ECO:0007669"/>
    <property type="project" value="TreeGrafter"/>
</dbReference>
<feature type="region of interest" description="Disordered" evidence="1">
    <location>
        <begin position="829"/>
        <end position="851"/>
    </location>
</feature>
<evidence type="ECO:0000256" key="1">
    <source>
        <dbReference type="SAM" id="MobiDB-lite"/>
    </source>
</evidence>
<protein>
    <recommendedName>
        <fullName evidence="4">Nuclear RNA export factor 1/2</fullName>
    </recommendedName>
</protein>
<dbReference type="GO" id="GO:0003723">
    <property type="term" value="F:RNA binding"/>
    <property type="evidence" value="ECO:0007669"/>
    <property type="project" value="TreeGrafter"/>
</dbReference>
<reference evidence="2 3" key="1">
    <citation type="journal article" date="2018" name="BMC Genomics">
        <title>Genomic comparison of Trypanosoma conorhini and Trypanosoma rangeli to Trypanosoma cruzi strains of high and low virulence.</title>
        <authorList>
            <person name="Bradwell K.R."/>
            <person name="Koparde V.N."/>
            <person name="Matveyev A.V."/>
            <person name="Serrano M.G."/>
            <person name="Alves J.M."/>
            <person name="Parikh H."/>
            <person name="Huang B."/>
            <person name="Lee V."/>
            <person name="Espinosa-Alvarez O."/>
            <person name="Ortiz P.A."/>
            <person name="Costa-Martins A.G."/>
            <person name="Teixeira M.M."/>
            <person name="Buck G.A."/>
        </authorList>
    </citation>
    <scope>NUCLEOTIDE SEQUENCE [LARGE SCALE GENOMIC DNA]</scope>
    <source>
        <strain evidence="2 3">025E</strain>
    </source>
</reference>
<gene>
    <name evidence="2" type="ORF">Tco025E_05294</name>
</gene>
<dbReference type="Proteomes" id="UP000284403">
    <property type="component" value="Unassembled WGS sequence"/>
</dbReference>
<keyword evidence="3" id="KW-1185">Reference proteome</keyword>
<comment type="caution">
    <text evidence="2">The sequence shown here is derived from an EMBL/GenBank/DDBJ whole genome shotgun (WGS) entry which is preliminary data.</text>
</comment>
<feature type="region of interest" description="Disordered" evidence="1">
    <location>
        <begin position="481"/>
        <end position="514"/>
    </location>
</feature>
<sequence>MLSSTGGYVKRSRVLGRHRDDATLCSTPCPALRVRGFCRSHARETSLRAAAAAEKEAELLRSATELFRLQEELLQDGAATDERQRAAAIASIVAELKREKSYENWSLDVAVAERMASLRLRRCPYSHRCELQAELRQPKRREKVGPGDAALEAKASWLQKKALVARRRRAFGALSPLQKCVACLLWQGCFEVPLGVVCDVRRRAEAAALARDCGEVDDAAVAAEERRVVSVAACRPSLGAVDLSSLPRLVAYVAQHPGAAVIRPETAAHFTGGAALQLPRGVTEKQIDLSSPACAHELVEAVVWSLRVMNDEAALQRRRQPPVMLRSLAVRRCAMTSADALVNALRKHRLDATLLALDMSDNRLMSLRFLFLLRAHFSGRLLRLSLVDNPITRKPEYREQVRKSLPRLTSLDGRAIRRPPLALPHPASVSYTFCTAAQPAQGRRVIAGEELDAVVDGLARFLYVWETRRVPWTVAELRHQRQQRRRRRQFPAEEPHVEADADDAGPQPPEEELDDDNFHHRYLHPSATFSMTLHEGLAFFDARTMRLATEVETDDAYAGMRLSPLDVRDLGVFDVAMKSNSRNLLMGRSVLHRFARGSLNCYAAYNYSLYPQRLEVCHHFGGAVVSVSKITDAAAPSGGGAAPAVSEVVGDGDEGRQQPQQRRRKKRRCEAAPSSAPSAAAAAATADAAAPFTLNAHSRKPTFYIVTFHGVMSWRAPSMKRAECVLAAYDRVMTFVENALPPTNPVEKRRSAPLLLFNDQVHLRPAAKGHVAWFMAQTEERVARLVVEYGLEACADGEALVRAVAERASSDAAASAALRLLVFGRDSGGAEGEAEEEAGHGDGVDAHAGGDAPAARHFDIFSLISAEKPAAGRDDDDDEEEEEVEEADIPHRVTLAQVEAAVAAMNRRHTAAFARPAPHGEGEAEAEAADPEATCN</sequence>
<dbReference type="PANTHER" id="PTHR10662:SF48">
    <property type="entry name" value="LEUCINE-RICH REPEAT PROTEIN (LRRP)"/>
    <property type="match status" value="1"/>
</dbReference>
<accession>A0A422PEG2</accession>
<feature type="region of interest" description="Disordered" evidence="1">
    <location>
        <begin position="867"/>
        <end position="893"/>
    </location>
</feature>
<dbReference type="InterPro" id="IPR030217">
    <property type="entry name" value="NXF_fam"/>
</dbReference>
<evidence type="ECO:0008006" key="4">
    <source>
        <dbReference type="Google" id="ProtNLM"/>
    </source>
</evidence>
<feature type="region of interest" description="Disordered" evidence="1">
    <location>
        <begin position="637"/>
        <end position="676"/>
    </location>
</feature>
<dbReference type="Gene3D" id="3.80.10.10">
    <property type="entry name" value="Ribonuclease Inhibitor"/>
    <property type="match status" value="1"/>
</dbReference>
<dbReference type="PANTHER" id="PTHR10662">
    <property type="entry name" value="NUCLEAR RNA EXPORT FACTOR"/>
    <property type="match status" value="1"/>
</dbReference>
<dbReference type="EMBL" id="MKKU01000304">
    <property type="protein sequence ID" value="RNF16098.1"/>
    <property type="molecule type" value="Genomic_DNA"/>
</dbReference>
<feature type="region of interest" description="Disordered" evidence="1">
    <location>
        <begin position="907"/>
        <end position="936"/>
    </location>
</feature>
<dbReference type="GO" id="GO:0016973">
    <property type="term" value="P:poly(A)+ mRNA export from nucleus"/>
    <property type="evidence" value="ECO:0007669"/>
    <property type="project" value="TreeGrafter"/>
</dbReference>
<dbReference type="OrthoDB" id="10262005at2759"/>
<organism evidence="2 3">
    <name type="scientific">Trypanosoma conorhini</name>
    <dbReference type="NCBI Taxonomy" id="83891"/>
    <lineage>
        <taxon>Eukaryota</taxon>
        <taxon>Discoba</taxon>
        <taxon>Euglenozoa</taxon>
        <taxon>Kinetoplastea</taxon>
        <taxon>Metakinetoplastina</taxon>
        <taxon>Trypanosomatida</taxon>
        <taxon>Trypanosomatidae</taxon>
        <taxon>Trypanosoma</taxon>
    </lineage>
</organism>
<dbReference type="AlphaFoldDB" id="A0A422PEG2"/>
<evidence type="ECO:0000313" key="2">
    <source>
        <dbReference type="EMBL" id="RNF16098.1"/>
    </source>
</evidence>
<proteinExistence type="predicted"/>
<dbReference type="InterPro" id="IPR032675">
    <property type="entry name" value="LRR_dom_sf"/>
</dbReference>